<dbReference type="AlphaFoldDB" id="A0AAE3M8M3"/>
<sequence>MSNLAKSTLLLCITLFLPIQSWAKMDDYKYKRALEITDKWHAILLPKDIYGKTLQNLYDIRIYGITANNDTIEAPYILKANKPKTVYSDFPFKVMNTTKKDNLHYITFKSNDPHTINNIQLKFENANFDWHVKLQGSNDQSNWFTIINDYRILSISNEEIEYNYTKVTFPPSEYKYFRLEIPSKEKPILKDAKLTRLDKQNGIADTVSIDHKDMVIDEKETKTEIAIKLADFIRTSEVEVDILNDFEYYRDITIKYIKDSVKTESDWVYQTEILSKEKLNSLEESKFSFKSTNLNNLIITIKNDHNQRLNINKIKLICYQHLLMARFTQDAKYYLCYGKKWESKPDYDIVNFKNQIPENIKPIPVGKEEVINIHNNRIVKPLFNKYWLWAIMFVIILLLGWSSKQLINKTKE</sequence>
<comment type="caution">
    <text evidence="4">The sequence shown here is derived from an EMBL/GenBank/DDBJ whole genome shotgun (WGS) entry which is preliminary data.</text>
</comment>
<reference evidence="4" key="1">
    <citation type="submission" date="2022-10" db="EMBL/GenBank/DDBJ databases">
        <authorList>
            <person name="Yu W.X."/>
        </authorList>
    </citation>
    <scope>NUCLEOTIDE SEQUENCE</scope>
    <source>
        <strain evidence="4">AAT</strain>
    </source>
</reference>
<proteinExistence type="predicted"/>
<dbReference type="InterPro" id="IPR000421">
    <property type="entry name" value="FA58C"/>
</dbReference>
<name>A0AAE3M8M3_9BACT</name>
<protein>
    <submittedName>
        <fullName evidence="4">Discoidin domain-containing protein</fullName>
    </submittedName>
</protein>
<dbReference type="InterPro" id="IPR008979">
    <property type="entry name" value="Galactose-bd-like_sf"/>
</dbReference>
<keyword evidence="1" id="KW-1133">Transmembrane helix</keyword>
<keyword evidence="1" id="KW-0472">Membrane</keyword>
<evidence type="ECO:0000313" key="4">
    <source>
        <dbReference type="EMBL" id="MCW3789184.1"/>
    </source>
</evidence>
<evidence type="ECO:0000259" key="3">
    <source>
        <dbReference type="Pfam" id="PF00754"/>
    </source>
</evidence>
<feature type="signal peptide" evidence="2">
    <location>
        <begin position="1"/>
        <end position="23"/>
    </location>
</feature>
<feature type="transmembrane region" description="Helical" evidence="1">
    <location>
        <begin position="386"/>
        <end position="403"/>
    </location>
</feature>
<dbReference type="Pfam" id="PF00754">
    <property type="entry name" value="F5_F8_type_C"/>
    <property type="match status" value="1"/>
</dbReference>
<keyword evidence="5" id="KW-1185">Reference proteome</keyword>
<gene>
    <name evidence="4" type="ORF">OM075_22155</name>
</gene>
<dbReference type="RefSeq" id="WP_301192742.1">
    <property type="nucleotide sequence ID" value="NZ_JAPDPJ010000087.1"/>
</dbReference>
<evidence type="ECO:0000256" key="1">
    <source>
        <dbReference type="SAM" id="Phobius"/>
    </source>
</evidence>
<dbReference type="SUPFAM" id="SSF49785">
    <property type="entry name" value="Galactose-binding domain-like"/>
    <property type="match status" value="1"/>
</dbReference>
<keyword evidence="2" id="KW-0732">Signal</keyword>
<dbReference type="Proteomes" id="UP001209229">
    <property type="component" value="Unassembled WGS sequence"/>
</dbReference>
<organism evidence="4 5">
    <name type="scientific">Plebeiibacterium sediminum</name>
    <dbReference type="NCBI Taxonomy" id="2992112"/>
    <lineage>
        <taxon>Bacteria</taxon>
        <taxon>Pseudomonadati</taxon>
        <taxon>Bacteroidota</taxon>
        <taxon>Bacteroidia</taxon>
        <taxon>Marinilabiliales</taxon>
        <taxon>Marinilabiliaceae</taxon>
        <taxon>Plebeiibacterium</taxon>
    </lineage>
</organism>
<dbReference type="Gene3D" id="2.60.120.260">
    <property type="entry name" value="Galactose-binding domain-like"/>
    <property type="match status" value="1"/>
</dbReference>
<evidence type="ECO:0000313" key="5">
    <source>
        <dbReference type="Proteomes" id="UP001209229"/>
    </source>
</evidence>
<accession>A0AAE3M8M3</accession>
<feature type="chain" id="PRO_5042178728" evidence="2">
    <location>
        <begin position="24"/>
        <end position="412"/>
    </location>
</feature>
<keyword evidence="1" id="KW-0812">Transmembrane</keyword>
<evidence type="ECO:0000256" key="2">
    <source>
        <dbReference type="SAM" id="SignalP"/>
    </source>
</evidence>
<dbReference type="EMBL" id="JAPDPJ010000087">
    <property type="protein sequence ID" value="MCW3789184.1"/>
    <property type="molecule type" value="Genomic_DNA"/>
</dbReference>
<feature type="domain" description="F5/8 type C" evidence="3">
    <location>
        <begin position="100"/>
        <end position="183"/>
    </location>
</feature>